<evidence type="ECO:0000313" key="3">
    <source>
        <dbReference type="Proteomes" id="UP001257234"/>
    </source>
</evidence>
<proteinExistence type="predicted"/>
<dbReference type="PROSITE" id="PS51257">
    <property type="entry name" value="PROKAR_LIPOPROTEIN"/>
    <property type="match status" value="1"/>
</dbReference>
<gene>
    <name evidence="2" type="ORF">RE431_08900</name>
</gene>
<feature type="domain" description="Lipocalin-like" evidence="1">
    <location>
        <begin position="28"/>
        <end position="112"/>
    </location>
</feature>
<dbReference type="Pfam" id="PF13648">
    <property type="entry name" value="Lipocalin_4"/>
    <property type="match status" value="1"/>
</dbReference>
<accession>A0ABU1ERD0</accession>
<reference evidence="3" key="1">
    <citation type="submission" date="2023-07" db="EMBL/GenBank/DDBJ databases">
        <title>Christiangramia sp. SM2212., a novel bacterium of the family Flavobacteriaceae isolated from the sea sediment.</title>
        <authorList>
            <person name="Wang J."/>
            <person name="Zhang X."/>
        </authorList>
    </citation>
    <scope>NUCLEOTIDE SEQUENCE [LARGE SCALE GENOMIC DNA]</scope>
    <source>
        <strain evidence="3">SM2212</strain>
    </source>
</reference>
<sequence length="129" mass="13997">MKKFLILFMSIALFTACSDDDSNSDGNIVGTWLLVEANNIPGYTVNDCTGQSTITFNSDNTASSTFYSNVEGECVSNDDTGNWSNSTANQYTIEVPGLGDLQGTVNFNGSRFTFIPNDFPASSLTFERN</sequence>
<name>A0ABU1ERD0_9FLAO</name>
<evidence type="ECO:0000313" key="2">
    <source>
        <dbReference type="EMBL" id="MDR5590758.1"/>
    </source>
</evidence>
<keyword evidence="3" id="KW-1185">Reference proteome</keyword>
<dbReference type="RefSeq" id="WP_309561634.1">
    <property type="nucleotide sequence ID" value="NZ_JAVJIU010000003.1"/>
</dbReference>
<evidence type="ECO:0000259" key="1">
    <source>
        <dbReference type="Pfam" id="PF13648"/>
    </source>
</evidence>
<dbReference type="InterPro" id="IPR024311">
    <property type="entry name" value="Lipocalin-like"/>
</dbReference>
<dbReference type="EMBL" id="JAVJIU010000003">
    <property type="protein sequence ID" value="MDR5590758.1"/>
    <property type="molecule type" value="Genomic_DNA"/>
</dbReference>
<comment type="caution">
    <text evidence="2">The sequence shown here is derived from an EMBL/GenBank/DDBJ whole genome shotgun (WGS) entry which is preliminary data.</text>
</comment>
<organism evidence="2 3">
    <name type="scientific">Christiangramia sediminicola</name>
    <dbReference type="NCBI Taxonomy" id="3073267"/>
    <lineage>
        <taxon>Bacteria</taxon>
        <taxon>Pseudomonadati</taxon>
        <taxon>Bacteroidota</taxon>
        <taxon>Flavobacteriia</taxon>
        <taxon>Flavobacteriales</taxon>
        <taxon>Flavobacteriaceae</taxon>
        <taxon>Christiangramia</taxon>
    </lineage>
</organism>
<protein>
    <submittedName>
        <fullName evidence="2">Lipocalin family protein</fullName>
    </submittedName>
</protein>
<dbReference type="Proteomes" id="UP001257234">
    <property type="component" value="Unassembled WGS sequence"/>
</dbReference>